<dbReference type="EMBL" id="CP019288">
    <property type="protein sequence ID" value="QHI34958.1"/>
    <property type="molecule type" value="Genomic_DNA"/>
</dbReference>
<gene>
    <name evidence="2" type="ORF">IMCC3317_03040</name>
</gene>
<evidence type="ECO:0000313" key="2">
    <source>
        <dbReference type="EMBL" id="QHI34958.1"/>
    </source>
</evidence>
<dbReference type="AlphaFoldDB" id="A0A7L4ZDV9"/>
<organism evidence="2 3">
    <name type="scientific">Kordia antarctica</name>
    <dbReference type="NCBI Taxonomy" id="1218801"/>
    <lineage>
        <taxon>Bacteria</taxon>
        <taxon>Pseudomonadati</taxon>
        <taxon>Bacteroidota</taxon>
        <taxon>Flavobacteriia</taxon>
        <taxon>Flavobacteriales</taxon>
        <taxon>Flavobacteriaceae</taxon>
        <taxon>Kordia</taxon>
    </lineage>
</organism>
<keyword evidence="1" id="KW-0732">Signal</keyword>
<name>A0A7L4ZDV9_9FLAO</name>
<feature type="signal peptide" evidence="1">
    <location>
        <begin position="1"/>
        <end position="22"/>
    </location>
</feature>
<reference evidence="2 3" key="1">
    <citation type="journal article" date="2013" name="Int. J. Syst. Evol. Microbiol.">
        <title>Kordia antarctica sp. nov., isolated from Antarctic seawater.</title>
        <authorList>
            <person name="Baek K."/>
            <person name="Choi A."/>
            <person name="Kang I."/>
            <person name="Lee K."/>
            <person name="Cho J.C."/>
        </authorList>
    </citation>
    <scope>NUCLEOTIDE SEQUENCE [LARGE SCALE GENOMIC DNA]</scope>
    <source>
        <strain evidence="2 3">IMCC3317</strain>
    </source>
</reference>
<evidence type="ECO:0000256" key="1">
    <source>
        <dbReference type="SAM" id="SignalP"/>
    </source>
</evidence>
<proteinExistence type="predicted"/>
<evidence type="ECO:0008006" key="4">
    <source>
        <dbReference type="Google" id="ProtNLM"/>
    </source>
</evidence>
<dbReference type="KEGG" id="kan:IMCC3317_03040"/>
<accession>A0A7L4ZDV9</accession>
<dbReference type="OrthoDB" id="1435518at2"/>
<sequence length="280" mass="29942">MKNIIYLFGICMLLLLNSCGNNDDSTTTDTTDTPVLPANYFPASLDNYWNYDVATTDNTNVVTTAEDSLYVASRSGNSFMLDVNTNNIANGTMNTLLANGTLTEQGTALTLNSSLELPFDLPGSGAIDFEGAVLYDTSVAANTTLFTLSDTFTQDVQGFPVTIAFTLSTEKVQSLSSLTVNSETFSDVEVVDFNLELSVSTSVDIFGNPTVFSILDPQDVLTIRGYYGPNVGLLKADSDISFSLNETTVALLATFNINLGIPTSSSASSVEELSSYLVEN</sequence>
<evidence type="ECO:0000313" key="3">
    <source>
        <dbReference type="Proteomes" id="UP000464657"/>
    </source>
</evidence>
<feature type="chain" id="PRO_5029841706" description="Lipocalin-like domain-containing protein" evidence="1">
    <location>
        <begin position="23"/>
        <end position="280"/>
    </location>
</feature>
<keyword evidence="3" id="KW-1185">Reference proteome</keyword>
<dbReference type="RefSeq" id="WP_160127737.1">
    <property type="nucleotide sequence ID" value="NZ_CP019288.1"/>
</dbReference>
<protein>
    <recommendedName>
        <fullName evidence="4">Lipocalin-like domain-containing protein</fullName>
    </recommendedName>
</protein>
<dbReference type="Proteomes" id="UP000464657">
    <property type="component" value="Chromosome"/>
</dbReference>